<dbReference type="KEGG" id="afx:JZ786_22110"/>
<dbReference type="InterPro" id="IPR020845">
    <property type="entry name" value="AMP-binding_CS"/>
</dbReference>
<feature type="compositionally biased region" description="Low complexity" evidence="3">
    <location>
        <begin position="212"/>
        <end position="236"/>
    </location>
</feature>
<evidence type="ECO:0000259" key="5">
    <source>
        <dbReference type="Pfam" id="PF13193"/>
    </source>
</evidence>
<dbReference type="EMBL" id="CP071182">
    <property type="protein sequence ID" value="QSO50055.1"/>
    <property type="molecule type" value="Genomic_DNA"/>
</dbReference>
<evidence type="ECO:0000256" key="2">
    <source>
        <dbReference type="ARBA" id="ARBA00022598"/>
    </source>
</evidence>
<dbReference type="GO" id="GO:0016878">
    <property type="term" value="F:acid-thiol ligase activity"/>
    <property type="evidence" value="ECO:0007669"/>
    <property type="project" value="UniProtKB-ARBA"/>
</dbReference>
<evidence type="ECO:0000259" key="4">
    <source>
        <dbReference type="Pfam" id="PF00501"/>
    </source>
</evidence>
<dbReference type="Gene3D" id="3.40.50.12780">
    <property type="entry name" value="N-terminal domain of ligase-like"/>
    <property type="match status" value="1"/>
</dbReference>
<sequence length="614" mass="66066">MTVPAGNTSERLERNVARARRNTIGDLLSRSAARYPDKLALAFHGERLTYAQFDTRVNQTAHRFLTDGLRRGMRLVILSKNSLDFAVIAFAAARIGVTIVPVNYMLTVPDVTYILGHCQADALAAPPAFAERLETAYRKAMSAATRDADGAEGAAANADGAEGAAEDADGVAGAAEGWHGVIARYLMQATDDLMVSGSDLLHALESAHLSSAPSASGQSVSGQSVSVESSPSQSAERAGLWRAMRGASVRGMPTFDPEAFVDASDVAQILYTSGTESRPKGVMLSHENLIAEYVSVIVGGSMDARDVCLHALPLYHSAQLNCFLGPSVYLGSSGIILEQADPATILATLEVEAATQLFCPPTVWIALLRHPEFANRDLTSLEKCYYGAAIMPMEVLKELSVRLPQARLWNFYGQTEVAPLATALQPEDQLRKLGSAGQPTLNVETRIVDDDDNEVARGTVGEIVHRTAHAMLGYLNAPVKTAEAFKNGWFHSGDLGVMDEEGFITVVDRKKDMIKTGGINVSSREVEEAVYEYPGVSEVAVIGVADDYWMEAVTAIVVPKPGESLDAHGLEEHCKATLAAFKVPKRIIIVDSLPRNPSGKILKRDLRDKYKSLA</sequence>
<feature type="region of interest" description="Disordered" evidence="3">
    <location>
        <begin position="212"/>
        <end position="238"/>
    </location>
</feature>
<dbReference type="Proteomes" id="UP000663505">
    <property type="component" value="Chromosome"/>
</dbReference>
<dbReference type="PANTHER" id="PTHR43767:SF1">
    <property type="entry name" value="NONRIBOSOMAL PEPTIDE SYNTHASE PES1 (EUROFUNG)-RELATED"/>
    <property type="match status" value="1"/>
</dbReference>
<evidence type="ECO:0000313" key="6">
    <source>
        <dbReference type="EMBL" id="QSO50055.1"/>
    </source>
</evidence>
<dbReference type="InterPro" id="IPR042099">
    <property type="entry name" value="ANL_N_sf"/>
</dbReference>
<dbReference type="Pfam" id="PF00501">
    <property type="entry name" value="AMP-binding"/>
    <property type="match status" value="1"/>
</dbReference>
<dbReference type="PANTHER" id="PTHR43767">
    <property type="entry name" value="LONG-CHAIN-FATTY-ACID--COA LIGASE"/>
    <property type="match status" value="1"/>
</dbReference>
<dbReference type="InterPro" id="IPR050237">
    <property type="entry name" value="ATP-dep_AMP-bd_enzyme"/>
</dbReference>
<feature type="domain" description="AMP-binding enzyme C-terminal" evidence="5">
    <location>
        <begin position="525"/>
        <end position="600"/>
    </location>
</feature>
<name>A0A9X7W469_9BACL</name>
<evidence type="ECO:0000313" key="7">
    <source>
        <dbReference type="Proteomes" id="UP000663505"/>
    </source>
</evidence>
<dbReference type="SUPFAM" id="SSF56801">
    <property type="entry name" value="Acetyl-CoA synthetase-like"/>
    <property type="match status" value="1"/>
</dbReference>
<dbReference type="CDD" id="cd17631">
    <property type="entry name" value="FACL_FadD13-like"/>
    <property type="match status" value="1"/>
</dbReference>
<accession>A0A9X7W469</accession>
<dbReference type="AlphaFoldDB" id="A0A9X7W469"/>
<organism evidence="6 7">
    <name type="scientific">Alicyclobacillus mengziensis</name>
    <dbReference type="NCBI Taxonomy" id="2931921"/>
    <lineage>
        <taxon>Bacteria</taxon>
        <taxon>Bacillati</taxon>
        <taxon>Bacillota</taxon>
        <taxon>Bacilli</taxon>
        <taxon>Bacillales</taxon>
        <taxon>Alicyclobacillaceae</taxon>
        <taxon>Alicyclobacillus</taxon>
    </lineage>
</organism>
<proteinExistence type="inferred from homology"/>
<dbReference type="InterPro" id="IPR045851">
    <property type="entry name" value="AMP-bd_C_sf"/>
</dbReference>
<evidence type="ECO:0000256" key="1">
    <source>
        <dbReference type="ARBA" id="ARBA00006432"/>
    </source>
</evidence>
<dbReference type="Gene3D" id="3.40.50.980">
    <property type="match status" value="1"/>
</dbReference>
<gene>
    <name evidence="6" type="ORF">JZ786_22110</name>
</gene>
<protein>
    <submittedName>
        <fullName evidence="6">AMP-binding protein</fullName>
    </submittedName>
</protein>
<keyword evidence="7" id="KW-1185">Reference proteome</keyword>
<dbReference type="Pfam" id="PF13193">
    <property type="entry name" value="AMP-binding_C"/>
    <property type="match status" value="1"/>
</dbReference>
<dbReference type="Gene3D" id="3.30.300.30">
    <property type="match status" value="1"/>
</dbReference>
<dbReference type="InterPro" id="IPR025110">
    <property type="entry name" value="AMP-bd_C"/>
</dbReference>
<comment type="similarity">
    <text evidence="1">Belongs to the ATP-dependent AMP-binding enzyme family.</text>
</comment>
<evidence type="ECO:0000256" key="3">
    <source>
        <dbReference type="SAM" id="MobiDB-lite"/>
    </source>
</evidence>
<dbReference type="PROSITE" id="PS00455">
    <property type="entry name" value="AMP_BINDING"/>
    <property type="match status" value="1"/>
</dbReference>
<dbReference type="InterPro" id="IPR000873">
    <property type="entry name" value="AMP-dep_synth/lig_dom"/>
</dbReference>
<reference evidence="6 7" key="1">
    <citation type="submission" date="2021-02" db="EMBL/GenBank/DDBJ databases">
        <title>Alicyclobacillus curvatus sp. nov. and Alicyclobacillus mengziensis sp. nov., two acidophilic bacteria isolated from acid mine drainage.</title>
        <authorList>
            <person name="Huang Y."/>
        </authorList>
    </citation>
    <scope>NUCLEOTIDE SEQUENCE [LARGE SCALE GENOMIC DNA]</scope>
    <source>
        <strain evidence="6 7">S30H14</strain>
    </source>
</reference>
<dbReference type="FunFam" id="3.30.300.30:FF:000008">
    <property type="entry name" value="2,3-dihydroxybenzoate-AMP ligase"/>
    <property type="match status" value="1"/>
</dbReference>
<keyword evidence="2" id="KW-0436">Ligase</keyword>
<feature type="domain" description="AMP-dependent synthetase/ligase" evidence="4">
    <location>
        <begin position="29"/>
        <end position="475"/>
    </location>
</feature>